<accession>A0A813J0W6</accession>
<evidence type="ECO:0000256" key="1">
    <source>
        <dbReference type="SAM" id="MobiDB-lite"/>
    </source>
</evidence>
<protein>
    <recommendedName>
        <fullName evidence="4">SAM domain-containing protein</fullName>
    </recommendedName>
</protein>
<evidence type="ECO:0000313" key="2">
    <source>
        <dbReference type="EMBL" id="CAE8660292.1"/>
    </source>
</evidence>
<dbReference type="Proteomes" id="UP000626109">
    <property type="component" value="Unassembled WGS sequence"/>
</dbReference>
<dbReference type="AlphaFoldDB" id="A0A813J0W6"/>
<evidence type="ECO:0008006" key="4">
    <source>
        <dbReference type="Google" id="ProtNLM"/>
    </source>
</evidence>
<dbReference type="EMBL" id="CAJNNW010017098">
    <property type="protein sequence ID" value="CAE8660292.1"/>
    <property type="molecule type" value="Genomic_DNA"/>
</dbReference>
<feature type="compositionally biased region" description="Basic and acidic residues" evidence="1">
    <location>
        <begin position="37"/>
        <end position="47"/>
    </location>
</feature>
<reference evidence="2" key="1">
    <citation type="submission" date="2021-02" db="EMBL/GenBank/DDBJ databases">
        <authorList>
            <person name="Dougan E. K."/>
            <person name="Rhodes N."/>
            <person name="Thang M."/>
            <person name="Chan C."/>
        </authorList>
    </citation>
    <scope>NUCLEOTIDE SEQUENCE</scope>
</reference>
<name>A0A813J0W6_POLGL</name>
<proteinExistence type="predicted"/>
<gene>
    <name evidence="2" type="ORF">PGLA2088_LOCUS14103</name>
</gene>
<feature type="non-terminal residue" evidence="2">
    <location>
        <position position="156"/>
    </location>
</feature>
<feature type="non-terminal residue" evidence="2">
    <location>
        <position position="1"/>
    </location>
</feature>
<organism evidence="2 3">
    <name type="scientific">Polarella glacialis</name>
    <name type="common">Dinoflagellate</name>
    <dbReference type="NCBI Taxonomy" id="89957"/>
    <lineage>
        <taxon>Eukaryota</taxon>
        <taxon>Sar</taxon>
        <taxon>Alveolata</taxon>
        <taxon>Dinophyceae</taxon>
        <taxon>Suessiales</taxon>
        <taxon>Suessiaceae</taxon>
        <taxon>Polarella</taxon>
    </lineage>
</organism>
<evidence type="ECO:0000313" key="3">
    <source>
        <dbReference type="Proteomes" id="UP000626109"/>
    </source>
</evidence>
<sequence length="156" mass="16588">SRDLERQRLERLMGQLRRDIEVKGGGSGGGASARRFQPAERSKKEGLRPSAKLRALELAAPSALPARPGADAELIDRAPSAEMAWLLRAQGRMDQAASEVEAFLARHGLEGFASLLADGPGTPGESLEALQAADEAMLEAAGLPASPRQRLLRALE</sequence>
<comment type="caution">
    <text evidence="2">The sequence shown here is derived from an EMBL/GenBank/DDBJ whole genome shotgun (WGS) entry which is preliminary data.</text>
</comment>
<feature type="region of interest" description="Disordered" evidence="1">
    <location>
        <begin position="17"/>
        <end position="48"/>
    </location>
</feature>